<protein>
    <submittedName>
        <fullName evidence="1">Uncharacterized protein</fullName>
    </submittedName>
</protein>
<proteinExistence type="predicted"/>
<dbReference type="KEGG" id="sfol:H3H32_10750"/>
<accession>A0A7G5H2H9</accession>
<dbReference type="AlphaFoldDB" id="A0A7G5H2H9"/>
<reference evidence="1 2" key="1">
    <citation type="submission" date="2020-07" db="EMBL/GenBank/DDBJ databases">
        <title>Spirosoma foliorum sp. nov., isolated from the leaves on the Nejang mountain Korea, Republic of.</title>
        <authorList>
            <person name="Ho H."/>
            <person name="Lee Y.-J."/>
            <person name="Nurcahyanto D.-A."/>
            <person name="Kim S.-G."/>
        </authorList>
    </citation>
    <scope>NUCLEOTIDE SEQUENCE [LARGE SCALE GENOMIC DNA]</scope>
    <source>
        <strain evidence="1 2">PL0136</strain>
    </source>
</reference>
<sequence length="79" mass="9414">MEKREGIVEISNEFRDDFTAWTTLAQFMKPICELKEMARHPSTQMWLFESDLFEPGRAEYEVSFSRQMDNTFSVQAIKR</sequence>
<evidence type="ECO:0000313" key="1">
    <source>
        <dbReference type="EMBL" id="QMW05321.1"/>
    </source>
</evidence>
<gene>
    <name evidence="1" type="ORF">H3H32_10750</name>
</gene>
<dbReference type="Proteomes" id="UP000515369">
    <property type="component" value="Chromosome"/>
</dbReference>
<dbReference type="EMBL" id="CP059732">
    <property type="protein sequence ID" value="QMW05321.1"/>
    <property type="molecule type" value="Genomic_DNA"/>
</dbReference>
<evidence type="ECO:0000313" key="2">
    <source>
        <dbReference type="Proteomes" id="UP000515369"/>
    </source>
</evidence>
<organism evidence="1 2">
    <name type="scientific">Spirosoma foliorum</name>
    <dbReference type="NCBI Taxonomy" id="2710596"/>
    <lineage>
        <taxon>Bacteria</taxon>
        <taxon>Pseudomonadati</taxon>
        <taxon>Bacteroidota</taxon>
        <taxon>Cytophagia</taxon>
        <taxon>Cytophagales</taxon>
        <taxon>Cytophagaceae</taxon>
        <taxon>Spirosoma</taxon>
    </lineage>
</organism>
<dbReference type="RefSeq" id="WP_182462667.1">
    <property type="nucleotide sequence ID" value="NZ_CP059732.1"/>
</dbReference>
<name>A0A7G5H2H9_9BACT</name>
<keyword evidence="2" id="KW-1185">Reference proteome</keyword>